<reference evidence="5 6" key="1">
    <citation type="submission" date="2020-08" db="EMBL/GenBank/DDBJ databases">
        <title>Genomic Encyclopedia of Type Strains, Phase III (KMG-III): the genomes of soil and plant-associated and newly described type strains.</title>
        <authorList>
            <person name="Whitman W."/>
        </authorList>
    </citation>
    <scope>NUCLEOTIDE SEQUENCE [LARGE SCALE GENOMIC DNA]</scope>
    <source>
        <strain evidence="5 6">CECT 4113</strain>
    </source>
</reference>
<comment type="similarity">
    <text evidence="1">Belongs to the transglycosylase Slt family.</text>
</comment>
<dbReference type="EMBL" id="JACHXH010000012">
    <property type="protein sequence ID" value="MBB3135973.1"/>
    <property type="molecule type" value="Genomic_DNA"/>
</dbReference>
<comment type="similarity">
    <text evidence="2">Belongs to the virb1 family.</text>
</comment>
<organism evidence="5 6">
    <name type="scientific">Rhizobium pisi</name>
    <dbReference type="NCBI Taxonomy" id="574561"/>
    <lineage>
        <taxon>Bacteria</taxon>
        <taxon>Pseudomonadati</taxon>
        <taxon>Pseudomonadota</taxon>
        <taxon>Alphaproteobacteria</taxon>
        <taxon>Hyphomicrobiales</taxon>
        <taxon>Rhizobiaceae</taxon>
        <taxon>Rhizobium/Agrobacterium group</taxon>
        <taxon>Rhizobium</taxon>
    </lineage>
</organism>
<dbReference type="InterPro" id="IPR023346">
    <property type="entry name" value="Lysozyme-like_dom_sf"/>
</dbReference>
<evidence type="ECO:0000256" key="3">
    <source>
        <dbReference type="SAM" id="MobiDB-lite"/>
    </source>
</evidence>
<evidence type="ECO:0000256" key="1">
    <source>
        <dbReference type="ARBA" id="ARBA00007734"/>
    </source>
</evidence>
<gene>
    <name evidence="5" type="ORF">FHS26_003720</name>
</gene>
<accession>A0A7W5BQ18</accession>
<evidence type="ECO:0000259" key="4">
    <source>
        <dbReference type="Pfam" id="PF01464"/>
    </source>
</evidence>
<dbReference type="SUPFAM" id="SSF53955">
    <property type="entry name" value="Lysozyme-like"/>
    <property type="match status" value="1"/>
</dbReference>
<feature type="region of interest" description="Disordered" evidence="3">
    <location>
        <begin position="255"/>
        <end position="275"/>
    </location>
</feature>
<evidence type="ECO:0000313" key="5">
    <source>
        <dbReference type="EMBL" id="MBB3135973.1"/>
    </source>
</evidence>
<dbReference type="AlphaFoldDB" id="A0A7W5BQ18"/>
<name>A0A7W5BQ18_9HYPH</name>
<keyword evidence="6" id="KW-1185">Reference proteome</keyword>
<comment type="caution">
    <text evidence="5">The sequence shown here is derived from an EMBL/GenBank/DDBJ whole genome shotgun (WGS) entry which is preliminary data.</text>
</comment>
<dbReference type="InterPro" id="IPR008258">
    <property type="entry name" value="Transglycosylase_SLT_dom_1"/>
</dbReference>
<sequence>MKIIISPVAIIALASTMTQNVDANEVRSFDFTRFSDLEQTGSVTPNRVSSGSEEGAEQEFTIGGGGILTTENRVIEYYYSRIANLDVPMSSWRGSAPQADGYVGELHSDKSHAQVSTDRCGPSPLGPAAIRDLVVAAADKHGVDRSLATAVAWTESRFDRVRNSPKGARGAMQLMPATAQRYGVRDVCDPTSNIDGGVRYLRSLIDEFGNPLLAAAAYNAGEQSIYAYHGVPPFRETVAYVAAILNYQLGLPTPGESGGASRQGDGDRSPTQSNSVIGATTAATFVGGVMQF</sequence>
<evidence type="ECO:0000313" key="6">
    <source>
        <dbReference type="Proteomes" id="UP000518315"/>
    </source>
</evidence>
<evidence type="ECO:0000256" key="2">
    <source>
        <dbReference type="ARBA" id="ARBA00009387"/>
    </source>
</evidence>
<dbReference type="RefSeq" id="WP_165504835.1">
    <property type="nucleotide sequence ID" value="NZ_JACHXH010000012.1"/>
</dbReference>
<protein>
    <recommendedName>
        <fullName evidence="4">Transglycosylase SLT domain-containing protein</fullName>
    </recommendedName>
</protein>
<dbReference type="Gene3D" id="1.10.530.10">
    <property type="match status" value="1"/>
</dbReference>
<dbReference type="CDD" id="cd00254">
    <property type="entry name" value="LT-like"/>
    <property type="match status" value="1"/>
</dbReference>
<dbReference type="Proteomes" id="UP000518315">
    <property type="component" value="Unassembled WGS sequence"/>
</dbReference>
<dbReference type="Pfam" id="PF01464">
    <property type="entry name" value="SLT"/>
    <property type="match status" value="1"/>
</dbReference>
<feature type="domain" description="Transglycosylase SLT" evidence="4">
    <location>
        <begin position="134"/>
        <end position="225"/>
    </location>
</feature>
<dbReference type="PANTHER" id="PTHR37423:SF2">
    <property type="entry name" value="MEMBRANE-BOUND LYTIC MUREIN TRANSGLYCOSYLASE C"/>
    <property type="match status" value="1"/>
</dbReference>
<proteinExistence type="inferred from homology"/>
<dbReference type="PANTHER" id="PTHR37423">
    <property type="entry name" value="SOLUBLE LYTIC MUREIN TRANSGLYCOSYLASE-RELATED"/>
    <property type="match status" value="1"/>
</dbReference>